<evidence type="ECO:0000259" key="12">
    <source>
        <dbReference type="Pfam" id="PF08546"/>
    </source>
</evidence>
<dbReference type="InterPro" id="IPR050838">
    <property type="entry name" value="Ketopantoate_reductase"/>
</dbReference>
<evidence type="ECO:0000256" key="8">
    <source>
        <dbReference type="ARBA" id="ARBA00032024"/>
    </source>
</evidence>
<gene>
    <name evidence="13" type="ORF">PQ457_19180</name>
</gene>
<keyword evidence="6 10" id="KW-0521">NADP</keyword>
<comment type="catalytic activity">
    <reaction evidence="9 10">
        <text>(R)-pantoate + NADP(+) = 2-dehydropantoate + NADPH + H(+)</text>
        <dbReference type="Rhea" id="RHEA:16233"/>
        <dbReference type="ChEBI" id="CHEBI:11561"/>
        <dbReference type="ChEBI" id="CHEBI:15378"/>
        <dbReference type="ChEBI" id="CHEBI:15980"/>
        <dbReference type="ChEBI" id="CHEBI:57783"/>
        <dbReference type="ChEBI" id="CHEBI:58349"/>
        <dbReference type="EC" id="1.1.1.169"/>
    </reaction>
</comment>
<organism evidence="13 14">
    <name type="scientific">Novosphingobium humi</name>
    <dbReference type="NCBI Taxonomy" id="2282397"/>
    <lineage>
        <taxon>Bacteria</taxon>
        <taxon>Pseudomonadati</taxon>
        <taxon>Pseudomonadota</taxon>
        <taxon>Alphaproteobacteria</taxon>
        <taxon>Sphingomonadales</taxon>
        <taxon>Sphingomonadaceae</taxon>
        <taxon>Novosphingobium</taxon>
    </lineage>
</organism>
<dbReference type="GO" id="GO:0008677">
    <property type="term" value="F:2-dehydropantoate 2-reductase activity"/>
    <property type="evidence" value="ECO:0007669"/>
    <property type="project" value="UniProtKB-EC"/>
</dbReference>
<comment type="function">
    <text evidence="10">Catalyzes the NADPH-dependent reduction of ketopantoate into pantoic acid.</text>
</comment>
<evidence type="ECO:0000256" key="2">
    <source>
        <dbReference type="ARBA" id="ARBA00007870"/>
    </source>
</evidence>
<evidence type="ECO:0000256" key="6">
    <source>
        <dbReference type="ARBA" id="ARBA00022857"/>
    </source>
</evidence>
<evidence type="ECO:0000256" key="3">
    <source>
        <dbReference type="ARBA" id="ARBA00013014"/>
    </source>
</evidence>
<proteinExistence type="inferred from homology"/>
<keyword evidence="13" id="KW-0614">Plasmid</keyword>
<protein>
    <recommendedName>
        <fullName evidence="4 10">2-dehydropantoate 2-reductase</fullName>
        <ecNumber evidence="3 10">1.1.1.169</ecNumber>
    </recommendedName>
    <alternativeName>
        <fullName evidence="8 10">Ketopantoate reductase</fullName>
    </alternativeName>
</protein>
<comment type="similarity">
    <text evidence="2 10">Belongs to the ketopantoate reductase family.</text>
</comment>
<dbReference type="SUPFAM" id="SSF48179">
    <property type="entry name" value="6-phosphogluconate dehydrogenase C-terminal domain-like"/>
    <property type="match status" value="1"/>
</dbReference>
<sequence length="305" mass="31477">MMRIAVIGAGAIGSAVAAALVGAGRNVTLVARGSRLTALQLGPLRIESDGQIAERAVKAVGLDTLGAGIDLAIFCVKAPDLATTLHACRPLMAPGSLVLTLQNGVEAQDMAQEILPGTAVLAGRVHGFFEMEGQLLRHVGVVPSIVMGCARGDPVTSETALLSTFAESAMRVSLSPDIRRALWEKFLIAAGLGGLAAALQVPAGLVLSHPGGEALLRMVLAEIVAIAATQGIGFDGDDIERTIAFIRDFPPDATTSLQRDIAAGRPSEYDALTGAALRMARLHGVAHPVLVRIDRAIDVGVVLLA</sequence>
<dbReference type="Pfam" id="PF02558">
    <property type="entry name" value="ApbA"/>
    <property type="match status" value="1"/>
</dbReference>
<dbReference type="RefSeq" id="WP_273619420.1">
    <property type="nucleotide sequence ID" value="NZ_CP117418.1"/>
</dbReference>
<accession>A0ABY7U2X5</accession>
<evidence type="ECO:0000313" key="13">
    <source>
        <dbReference type="EMBL" id="WCT79136.1"/>
    </source>
</evidence>
<keyword evidence="5 10" id="KW-0566">Pantothenate biosynthesis</keyword>
<dbReference type="SUPFAM" id="SSF51735">
    <property type="entry name" value="NAD(P)-binding Rossmann-fold domains"/>
    <property type="match status" value="1"/>
</dbReference>
<evidence type="ECO:0000256" key="5">
    <source>
        <dbReference type="ARBA" id="ARBA00022655"/>
    </source>
</evidence>
<evidence type="ECO:0000259" key="11">
    <source>
        <dbReference type="Pfam" id="PF02558"/>
    </source>
</evidence>
<geneLocation type="plasmid" evidence="13 14">
    <name>unnamed1</name>
</geneLocation>
<dbReference type="Proteomes" id="UP001218231">
    <property type="component" value="Plasmid unnamed1"/>
</dbReference>
<dbReference type="InterPro" id="IPR013752">
    <property type="entry name" value="KPA_reductase"/>
</dbReference>
<dbReference type="PANTHER" id="PTHR43765">
    <property type="entry name" value="2-DEHYDROPANTOATE 2-REDUCTASE-RELATED"/>
    <property type="match status" value="1"/>
</dbReference>
<dbReference type="Gene3D" id="3.40.50.720">
    <property type="entry name" value="NAD(P)-binding Rossmann-like Domain"/>
    <property type="match status" value="1"/>
</dbReference>
<feature type="domain" description="Ketopantoate reductase N-terminal" evidence="11">
    <location>
        <begin position="4"/>
        <end position="150"/>
    </location>
</feature>
<dbReference type="Gene3D" id="1.10.1040.10">
    <property type="entry name" value="N-(1-d-carboxylethyl)-l-norvaline Dehydrogenase, domain 2"/>
    <property type="match status" value="1"/>
</dbReference>
<keyword evidence="14" id="KW-1185">Reference proteome</keyword>
<evidence type="ECO:0000256" key="10">
    <source>
        <dbReference type="RuleBase" id="RU362068"/>
    </source>
</evidence>
<dbReference type="InterPro" id="IPR003710">
    <property type="entry name" value="ApbA"/>
</dbReference>
<dbReference type="EMBL" id="CP117418">
    <property type="protein sequence ID" value="WCT79136.1"/>
    <property type="molecule type" value="Genomic_DNA"/>
</dbReference>
<evidence type="ECO:0000256" key="4">
    <source>
        <dbReference type="ARBA" id="ARBA00019465"/>
    </source>
</evidence>
<dbReference type="Pfam" id="PF08546">
    <property type="entry name" value="ApbA_C"/>
    <property type="match status" value="1"/>
</dbReference>
<evidence type="ECO:0000256" key="9">
    <source>
        <dbReference type="ARBA" id="ARBA00048793"/>
    </source>
</evidence>
<keyword evidence="7 10" id="KW-0560">Oxidoreductase</keyword>
<dbReference type="InterPro" id="IPR013332">
    <property type="entry name" value="KPR_N"/>
</dbReference>
<dbReference type="InterPro" id="IPR013328">
    <property type="entry name" value="6PGD_dom2"/>
</dbReference>
<dbReference type="EC" id="1.1.1.169" evidence="3 10"/>
<comment type="pathway">
    <text evidence="1 10">Cofactor biosynthesis; (R)-pantothenate biosynthesis; (R)-pantoate from 3-methyl-2-oxobutanoate: step 2/2.</text>
</comment>
<name>A0ABY7U2X5_9SPHN</name>
<evidence type="ECO:0000313" key="14">
    <source>
        <dbReference type="Proteomes" id="UP001218231"/>
    </source>
</evidence>
<dbReference type="InterPro" id="IPR036291">
    <property type="entry name" value="NAD(P)-bd_dom_sf"/>
</dbReference>
<dbReference type="NCBIfam" id="TIGR00745">
    <property type="entry name" value="apbA_panE"/>
    <property type="match status" value="1"/>
</dbReference>
<feature type="domain" description="Ketopantoate reductase C-terminal" evidence="12">
    <location>
        <begin position="177"/>
        <end position="293"/>
    </location>
</feature>
<evidence type="ECO:0000256" key="7">
    <source>
        <dbReference type="ARBA" id="ARBA00023002"/>
    </source>
</evidence>
<evidence type="ECO:0000256" key="1">
    <source>
        <dbReference type="ARBA" id="ARBA00004994"/>
    </source>
</evidence>
<reference evidence="13 14" key="1">
    <citation type="submission" date="2023-02" db="EMBL/GenBank/DDBJ databases">
        <title>Genome sequence of Novosphingobium humi KACC 19094.</title>
        <authorList>
            <person name="Kim S."/>
            <person name="Heo J."/>
            <person name="Kwon S.-W."/>
        </authorList>
    </citation>
    <scope>NUCLEOTIDE SEQUENCE [LARGE SCALE GENOMIC DNA]</scope>
    <source>
        <strain evidence="13 14">KACC 19094</strain>
        <plasmid evidence="13 14">unnamed1</plasmid>
    </source>
</reference>
<dbReference type="InterPro" id="IPR008927">
    <property type="entry name" value="6-PGluconate_DH-like_C_sf"/>
</dbReference>
<dbReference type="PANTHER" id="PTHR43765:SF2">
    <property type="entry name" value="2-DEHYDROPANTOATE 2-REDUCTASE"/>
    <property type="match status" value="1"/>
</dbReference>